<reference evidence="2 3" key="1">
    <citation type="submission" date="2016-06" db="EMBL/GenBank/DDBJ databases">
        <title>Complete genome sequence of a deep-branching marine Gamma Proteobacterium Woeseia oceani type strain XK5.</title>
        <authorList>
            <person name="Mu D."/>
            <person name="Du Z."/>
        </authorList>
    </citation>
    <scope>NUCLEOTIDE SEQUENCE [LARGE SCALE GENOMIC DNA]</scope>
    <source>
        <strain evidence="2 3">XK5</strain>
    </source>
</reference>
<feature type="compositionally biased region" description="Polar residues" evidence="1">
    <location>
        <begin position="44"/>
        <end position="53"/>
    </location>
</feature>
<keyword evidence="3" id="KW-1185">Reference proteome</keyword>
<organism evidence="2 3">
    <name type="scientific">Woeseia oceani</name>
    <dbReference type="NCBI Taxonomy" id="1548547"/>
    <lineage>
        <taxon>Bacteria</taxon>
        <taxon>Pseudomonadati</taxon>
        <taxon>Pseudomonadota</taxon>
        <taxon>Gammaproteobacteria</taxon>
        <taxon>Woeseiales</taxon>
        <taxon>Woeseiaceae</taxon>
        <taxon>Woeseia</taxon>
    </lineage>
</organism>
<name>A0A193LE93_9GAMM</name>
<accession>A0A193LE93</accession>
<dbReference type="RefSeq" id="WP_068614258.1">
    <property type="nucleotide sequence ID" value="NZ_CP016268.1"/>
</dbReference>
<sequence>MRDRVLNLVRQSGLSRADEAALLESIAAEIRRAPRLTVVGSGRARSSAQQGRPNTLRKRRSRAMQNAGLRAIRGTLYANDNTLASLVRLGVIPQETAESDLELLDAISAVLDRLAW</sequence>
<proteinExistence type="predicted"/>
<dbReference type="EMBL" id="CP016268">
    <property type="protein sequence ID" value="ANO50850.1"/>
    <property type="molecule type" value="Genomic_DNA"/>
</dbReference>
<evidence type="ECO:0000256" key="1">
    <source>
        <dbReference type="SAM" id="MobiDB-lite"/>
    </source>
</evidence>
<dbReference type="Proteomes" id="UP000092695">
    <property type="component" value="Chromosome"/>
</dbReference>
<dbReference type="KEGG" id="woc:BA177_06185"/>
<dbReference type="AlphaFoldDB" id="A0A193LE93"/>
<feature type="region of interest" description="Disordered" evidence="1">
    <location>
        <begin position="41"/>
        <end position="61"/>
    </location>
</feature>
<dbReference type="STRING" id="1548547.BA177_06185"/>
<evidence type="ECO:0000313" key="3">
    <source>
        <dbReference type="Proteomes" id="UP000092695"/>
    </source>
</evidence>
<evidence type="ECO:0000313" key="2">
    <source>
        <dbReference type="EMBL" id="ANO50850.1"/>
    </source>
</evidence>
<protein>
    <submittedName>
        <fullName evidence="2">Uncharacterized protein</fullName>
    </submittedName>
</protein>
<gene>
    <name evidence="2" type="ORF">BA177_06185</name>
</gene>